<dbReference type="GO" id="GO:0009288">
    <property type="term" value="C:bacterial-type flagellum"/>
    <property type="evidence" value="ECO:0007669"/>
    <property type="project" value="InterPro"/>
</dbReference>
<dbReference type="EMBL" id="SMBT01000005">
    <property type="protein sequence ID" value="TCU87040.1"/>
    <property type="molecule type" value="Genomic_DNA"/>
</dbReference>
<evidence type="ECO:0000313" key="15">
    <source>
        <dbReference type="Proteomes" id="UP000295794"/>
    </source>
</evidence>
<keyword evidence="7 10" id="KW-0378">Hydrolase</keyword>
<sequence length="264" mass="28659">MNDHALNSGDSADLEALFDSIVHSNQDSEPTEPAPVAVTAPVAASTVPTLTAEELNDPARAMFSHIGHLTRKLHDTLKELGLDKSLEKAANDIPDARDRLSYIATLTEQAADRTLNALDAAKPIQDKISDDAKALSGQWDKLLANQLSVDEFKALVEKTRTHLSETVTGSDQVSSKMLEIMMAQDFQDLTGQVIKKVLDMSKQMEAHLMDFLLMFSPQGGAKVEGLRPDEEASLLNGPVINPEGRTDIVTNQGQVDDLLESLGF</sequence>
<dbReference type="Pfam" id="PF04344">
    <property type="entry name" value="CheZ"/>
    <property type="match status" value="1"/>
</dbReference>
<dbReference type="GO" id="GO:0005737">
    <property type="term" value="C:cytoplasm"/>
    <property type="evidence" value="ECO:0007669"/>
    <property type="project" value="UniProtKB-SubCell"/>
</dbReference>
<evidence type="ECO:0000313" key="14">
    <source>
        <dbReference type="Proteomes" id="UP000255108"/>
    </source>
</evidence>
<dbReference type="EMBL" id="UGHR01000001">
    <property type="protein sequence ID" value="STQ90372.1"/>
    <property type="molecule type" value="Genomic_DNA"/>
</dbReference>
<dbReference type="Proteomes" id="UP000295794">
    <property type="component" value="Unassembled WGS sequence"/>
</dbReference>
<evidence type="ECO:0000256" key="6">
    <source>
        <dbReference type="ARBA" id="ARBA00022779"/>
    </source>
</evidence>
<evidence type="ECO:0000256" key="5">
    <source>
        <dbReference type="ARBA" id="ARBA00022500"/>
    </source>
</evidence>
<keyword evidence="15" id="KW-1185">Reference proteome</keyword>
<dbReference type="NCBIfam" id="NF008368">
    <property type="entry name" value="PRK11166.1"/>
    <property type="match status" value="1"/>
</dbReference>
<dbReference type="AlphaFoldDB" id="A0A377Q6B9"/>
<proteinExistence type="inferred from homology"/>
<dbReference type="Gene3D" id="1.10.287.500">
    <property type="entry name" value="Helix hairpin bin"/>
    <property type="match status" value="1"/>
</dbReference>
<keyword evidence="6 10" id="KW-0283">Flagellar rotation</keyword>
<dbReference type="RefSeq" id="WP_115226712.1">
    <property type="nucleotide sequence ID" value="NZ_CAWOLO010000005.1"/>
</dbReference>
<keyword evidence="5 10" id="KW-0145">Chemotaxis</keyword>
<dbReference type="PANTHER" id="PTHR43693">
    <property type="entry name" value="PROTEIN PHOSPHATASE CHEZ"/>
    <property type="match status" value="1"/>
</dbReference>
<feature type="site" description="Enhances dephosphorylation of CheY-P" evidence="11">
    <location>
        <position position="192"/>
    </location>
</feature>
<dbReference type="GO" id="GO:0004721">
    <property type="term" value="F:phosphoprotein phosphatase activity"/>
    <property type="evidence" value="ECO:0007669"/>
    <property type="project" value="UniProtKB-KW"/>
</dbReference>
<dbReference type="InterPro" id="IPR050992">
    <property type="entry name" value="CheZ_family_phosphatases"/>
</dbReference>
<dbReference type="SUPFAM" id="SSF75708">
    <property type="entry name" value="Chemotaxis phosphatase CheZ"/>
    <property type="match status" value="1"/>
</dbReference>
<evidence type="ECO:0000256" key="8">
    <source>
        <dbReference type="ARBA" id="ARBA00022912"/>
    </source>
</evidence>
<evidence type="ECO:0000256" key="7">
    <source>
        <dbReference type="ARBA" id="ARBA00022801"/>
    </source>
</evidence>
<evidence type="ECO:0000256" key="1">
    <source>
        <dbReference type="ARBA" id="ARBA00004496"/>
    </source>
</evidence>
<keyword evidence="4 10" id="KW-0963">Cytoplasm</keyword>
<dbReference type="GO" id="GO:0050920">
    <property type="term" value="P:regulation of chemotaxis"/>
    <property type="evidence" value="ECO:0007669"/>
    <property type="project" value="InterPro"/>
</dbReference>
<organism evidence="12 14">
    <name type="scientific">Iodobacter fluviatilis</name>
    <dbReference type="NCBI Taxonomy" id="537"/>
    <lineage>
        <taxon>Bacteria</taxon>
        <taxon>Pseudomonadati</taxon>
        <taxon>Pseudomonadota</taxon>
        <taxon>Betaproteobacteria</taxon>
        <taxon>Neisseriales</taxon>
        <taxon>Chitinibacteraceae</taxon>
        <taxon>Iodobacter</taxon>
    </lineage>
</organism>
<comment type="function">
    <text evidence="10">Plays an important role in bacterial chemotaxis signal transduction pathway by accelerating the dephosphorylation of phosphorylated CheY (CheY-P).</text>
</comment>
<dbReference type="PANTHER" id="PTHR43693:SF1">
    <property type="entry name" value="PROTEIN PHOSPHATASE CHEZ"/>
    <property type="match status" value="1"/>
</dbReference>
<reference evidence="13 15" key="2">
    <citation type="submission" date="2019-03" db="EMBL/GenBank/DDBJ databases">
        <title>Genomic Encyclopedia of Type Strains, Phase IV (KMG-IV): sequencing the most valuable type-strain genomes for metagenomic binning, comparative biology and taxonomic classification.</title>
        <authorList>
            <person name="Goeker M."/>
        </authorList>
    </citation>
    <scope>NUCLEOTIDE SEQUENCE [LARGE SCALE GENOMIC DNA]</scope>
    <source>
        <strain evidence="13 15">DSM 3764</strain>
    </source>
</reference>
<evidence type="ECO:0000313" key="12">
    <source>
        <dbReference type="EMBL" id="STQ90372.1"/>
    </source>
</evidence>
<evidence type="ECO:0000313" key="13">
    <source>
        <dbReference type="EMBL" id="TCU87040.1"/>
    </source>
</evidence>
<dbReference type="OrthoDB" id="9773007at2"/>
<accession>A0A377Q6B9</accession>
<dbReference type="EC" id="3.1.3.-" evidence="10"/>
<name>A0A377Q6B9_9NEIS</name>
<evidence type="ECO:0000256" key="2">
    <source>
        <dbReference type="ARBA" id="ARBA00005908"/>
    </source>
</evidence>
<evidence type="ECO:0000256" key="9">
    <source>
        <dbReference type="ARBA" id="ARBA00029599"/>
    </source>
</evidence>
<dbReference type="GO" id="GO:0006935">
    <property type="term" value="P:chemotaxis"/>
    <property type="evidence" value="ECO:0007669"/>
    <property type="project" value="UniProtKB-KW"/>
</dbReference>
<evidence type="ECO:0000256" key="11">
    <source>
        <dbReference type="PIRSR" id="PIRSR002884-1"/>
    </source>
</evidence>
<dbReference type="PIRSF" id="PIRSF002884">
    <property type="entry name" value="CheZ"/>
    <property type="match status" value="1"/>
</dbReference>
<gene>
    <name evidence="12" type="primary">cheZ</name>
    <name evidence="13" type="ORF">EV682_105165</name>
    <name evidence="12" type="ORF">NCTC11159_01436</name>
</gene>
<evidence type="ECO:0000256" key="3">
    <source>
        <dbReference type="ARBA" id="ARBA00018484"/>
    </source>
</evidence>
<evidence type="ECO:0000256" key="4">
    <source>
        <dbReference type="ARBA" id="ARBA00022490"/>
    </source>
</evidence>
<reference evidence="12 14" key="1">
    <citation type="submission" date="2018-06" db="EMBL/GenBank/DDBJ databases">
        <authorList>
            <consortium name="Pathogen Informatics"/>
            <person name="Doyle S."/>
        </authorList>
    </citation>
    <scope>NUCLEOTIDE SEQUENCE [LARGE SCALE GENOMIC DNA]</scope>
    <source>
        <strain evidence="12 14">NCTC11159</strain>
    </source>
</reference>
<dbReference type="GO" id="GO:0097588">
    <property type="term" value="P:archaeal or bacterial-type flagellum-dependent cell motility"/>
    <property type="evidence" value="ECO:0007669"/>
    <property type="project" value="UniProtKB-KW"/>
</dbReference>
<comment type="subcellular location">
    <subcellularLocation>
        <location evidence="1 10">Cytoplasm</location>
    </subcellularLocation>
</comment>
<comment type="similarity">
    <text evidence="2 10">Belongs to the CheZ family.</text>
</comment>
<dbReference type="InterPro" id="IPR007439">
    <property type="entry name" value="Chemotax_Pase_CheZ"/>
</dbReference>
<keyword evidence="8 10" id="KW-0904">Protein phosphatase</keyword>
<comment type="subunit">
    <text evidence="10">Homodimer.</text>
</comment>
<dbReference type="Proteomes" id="UP000255108">
    <property type="component" value="Unassembled WGS sequence"/>
</dbReference>
<evidence type="ECO:0000256" key="10">
    <source>
        <dbReference type="PIRNR" id="PIRNR002884"/>
    </source>
</evidence>
<protein>
    <recommendedName>
        <fullName evidence="3 10">Protein phosphatase CheZ</fullName>
        <ecNumber evidence="10">3.1.3.-</ecNumber>
    </recommendedName>
    <alternativeName>
        <fullName evidence="9 10">Chemotaxis protein CheZ</fullName>
    </alternativeName>
</protein>